<reference evidence="1" key="1">
    <citation type="submission" date="2018-02" db="EMBL/GenBank/DDBJ databases">
        <title>Rhizophora mucronata_Transcriptome.</title>
        <authorList>
            <person name="Meera S.P."/>
            <person name="Sreeshan A."/>
            <person name="Augustine A."/>
        </authorList>
    </citation>
    <scope>NUCLEOTIDE SEQUENCE</scope>
    <source>
        <tissue evidence="1">Leaf</tissue>
    </source>
</reference>
<sequence>MATSTSPRLENVKVYGFAFLRIKLRLAHRNWATVRWILCSE</sequence>
<dbReference type="EMBL" id="GGEC01004443">
    <property type="protein sequence ID" value="MBW84926.1"/>
    <property type="molecule type" value="Transcribed_RNA"/>
</dbReference>
<name>A0A2P2IUL9_RHIMU</name>
<protein>
    <submittedName>
        <fullName evidence="1">Uncharacterized protein</fullName>
    </submittedName>
</protein>
<organism evidence="1">
    <name type="scientific">Rhizophora mucronata</name>
    <name type="common">Asiatic mangrove</name>
    <dbReference type="NCBI Taxonomy" id="61149"/>
    <lineage>
        <taxon>Eukaryota</taxon>
        <taxon>Viridiplantae</taxon>
        <taxon>Streptophyta</taxon>
        <taxon>Embryophyta</taxon>
        <taxon>Tracheophyta</taxon>
        <taxon>Spermatophyta</taxon>
        <taxon>Magnoliopsida</taxon>
        <taxon>eudicotyledons</taxon>
        <taxon>Gunneridae</taxon>
        <taxon>Pentapetalae</taxon>
        <taxon>rosids</taxon>
        <taxon>fabids</taxon>
        <taxon>Malpighiales</taxon>
        <taxon>Rhizophoraceae</taxon>
        <taxon>Rhizophora</taxon>
    </lineage>
</organism>
<dbReference type="EMBL" id="GGEC01004442">
    <property type="protein sequence ID" value="MBW84925.1"/>
    <property type="molecule type" value="Transcribed_RNA"/>
</dbReference>
<proteinExistence type="predicted"/>
<accession>A0A2P2IUL9</accession>
<evidence type="ECO:0000313" key="1">
    <source>
        <dbReference type="EMBL" id="MBW84925.1"/>
    </source>
</evidence>
<dbReference type="AlphaFoldDB" id="A0A2P2IUL9"/>